<feature type="domain" description="DUF7343" evidence="3">
    <location>
        <begin position="340"/>
        <end position="401"/>
    </location>
</feature>
<comment type="caution">
    <text evidence="5">The sequence shown here is derived from an EMBL/GenBank/DDBJ whole genome shotgun (WGS) entry which is preliminary data.</text>
</comment>
<gene>
    <name evidence="5" type="ORF">ACFQEV_07300</name>
</gene>
<keyword evidence="2" id="KW-0472">Membrane</keyword>
<evidence type="ECO:0000313" key="6">
    <source>
        <dbReference type="Proteomes" id="UP001596408"/>
    </source>
</evidence>
<feature type="compositionally biased region" description="Low complexity" evidence="1">
    <location>
        <begin position="295"/>
        <end position="305"/>
    </location>
</feature>
<name>A0ABD5TW50_9EURY</name>
<dbReference type="RefSeq" id="WP_379694209.1">
    <property type="nucleotide sequence ID" value="NZ_JBHSXH010000009.1"/>
</dbReference>
<feature type="region of interest" description="Disordered" evidence="1">
    <location>
        <begin position="267"/>
        <end position="337"/>
    </location>
</feature>
<evidence type="ECO:0000259" key="4">
    <source>
        <dbReference type="Pfam" id="PF24036"/>
    </source>
</evidence>
<dbReference type="InterPro" id="IPR055767">
    <property type="entry name" value="DUF7343"/>
</dbReference>
<evidence type="ECO:0000259" key="3">
    <source>
        <dbReference type="Pfam" id="PF24034"/>
    </source>
</evidence>
<sequence>MTRPESRTTRALVVLLAVALVFGGVPNPASAQSTATIAGTQIAPDDVSLRVALQPDGTAEWEVEYRVRLDEENKTEAFESVQRDIRANESAYVSEFRSRMEATAATAENATGRQMSVGNVSVSTSRQQLPQEYGIITYSFTWTNFAAVEDGRIRAGDALAGFFLDGETSLLMTWPEGYEVESVSPNPNDRRTRTVAWNGPLDFGPGEPTLLLAESPSAGSPSPSETPTGGGDGASSGNDIAVIGGFALLVVGVVAGGGWMLYRRREDGAEADSSRTRATPGGATDDGGAVGGRAGTDADVPPAADDSSDEDDGGARESDDASEGDEGGSDERQMPWEDELLSNEECVLALIEHEDGRLKQQEVAQTLDWTDAKTSQVVRKMRDEGTLDAFRLGRENVLVLPDDDGDEADDEDAGPGPR</sequence>
<evidence type="ECO:0000313" key="5">
    <source>
        <dbReference type="EMBL" id="MFC6824801.1"/>
    </source>
</evidence>
<proteinExistence type="predicted"/>
<dbReference type="AlphaFoldDB" id="A0ABD5TW50"/>
<protein>
    <submittedName>
        <fullName evidence="5">Helix-turn-helix transcriptional regulator</fullName>
    </submittedName>
</protein>
<keyword evidence="6" id="KW-1185">Reference proteome</keyword>
<evidence type="ECO:0000256" key="2">
    <source>
        <dbReference type="SAM" id="Phobius"/>
    </source>
</evidence>
<reference evidence="5 6" key="1">
    <citation type="journal article" date="2019" name="Int. J. Syst. Evol. Microbiol.">
        <title>The Global Catalogue of Microorganisms (GCM) 10K type strain sequencing project: providing services to taxonomists for standard genome sequencing and annotation.</title>
        <authorList>
            <consortium name="The Broad Institute Genomics Platform"/>
            <consortium name="The Broad Institute Genome Sequencing Center for Infectious Disease"/>
            <person name="Wu L."/>
            <person name="Ma J."/>
        </authorList>
    </citation>
    <scope>NUCLEOTIDE SEQUENCE [LARGE SCALE GENOMIC DNA]</scope>
    <source>
        <strain evidence="5 6">YIM 94188</strain>
    </source>
</reference>
<keyword evidence="2" id="KW-1133">Transmembrane helix</keyword>
<feature type="domain" description="DUF7345" evidence="4">
    <location>
        <begin position="50"/>
        <end position="178"/>
    </location>
</feature>
<dbReference type="Pfam" id="PF24034">
    <property type="entry name" value="DUF7343"/>
    <property type="match status" value="1"/>
</dbReference>
<feature type="compositionally biased region" description="Low complexity" evidence="1">
    <location>
        <begin position="213"/>
        <end position="227"/>
    </location>
</feature>
<accession>A0ABD5TW50</accession>
<evidence type="ECO:0000256" key="1">
    <source>
        <dbReference type="SAM" id="MobiDB-lite"/>
    </source>
</evidence>
<dbReference type="EMBL" id="JBHSXH010000009">
    <property type="protein sequence ID" value="MFC6824801.1"/>
    <property type="molecule type" value="Genomic_DNA"/>
</dbReference>
<organism evidence="5 6">
    <name type="scientific">Halopelagius fulvigenes</name>
    <dbReference type="NCBI Taxonomy" id="1198324"/>
    <lineage>
        <taxon>Archaea</taxon>
        <taxon>Methanobacteriati</taxon>
        <taxon>Methanobacteriota</taxon>
        <taxon>Stenosarchaea group</taxon>
        <taxon>Halobacteria</taxon>
        <taxon>Halobacteriales</taxon>
        <taxon>Haloferacaceae</taxon>
    </lineage>
</organism>
<dbReference type="InterPro" id="IPR055769">
    <property type="entry name" value="DUF7345"/>
</dbReference>
<dbReference type="Pfam" id="PF24036">
    <property type="entry name" value="DUF7345"/>
    <property type="match status" value="1"/>
</dbReference>
<feature type="transmembrane region" description="Helical" evidence="2">
    <location>
        <begin position="240"/>
        <end position="262"/>
    </location>
</feature>
<keyword evidence="2" id="KW-0812">Transmembrane</keyword>
<feature type="region of interest" description="Disordered" evidence="1">
    <location>
        <begin position="182"/>
        <end position="236"/>
    </location>
</feature>
<dbReference type="Proteomes" id="UP001596408">
    <property type="component" value="Unassembled WGS sequence"/>
</dbReference>
<feature type="compositionally biased region" description="Gly residues" evidence="1">
    <location>
        <begin position="284"/>
        <end position="294"/>
    </location>
</feature>